<accession>A0A316VJ32</accession>
<keyword evidence="2" id="KW-0732">Signal</keyword>
<name>A0A316VJ32_9BASI</name>
<dbReference type="InParanoid" id="A0A316VJ32"/>
<proteinExistence type="predicted"/>
<sequence length="103" mass="11364">MNISFFICLFIVILSSFAQSLPDREDSLPAQTNQQSSSNALQKRSRGTKRKTRSPPRSPSPPNFKPSCEEIVCWENSDCANNRYGVSCGTCNSNSLLSRCNAA</sequence>
<reference evidence="3 4" key="1">
    <citation type="journal article" date="2018" name="Mol. Biol. Evol.">
        <title>Broad Genomic Sampling Reveals a Smut Pathogenic Ancestry of the Fungal Clade Ustilaginomycotina.</title>
        <authorList>
            <person name="Kijpornyongpan T."/>
            <person name="Mondo S.J."/>
            <person name="Barry K."/>
            <person name="Sandor L."/>
            <person name="Lee J."/>
            <person name="Lipzen A."/>
            <person name="Pangilinan J."/>
            <person name="LaButti K."/>
            <person name="Hainaut M."/>
            <person name="Henrissat B."/>
            <person name="Grigoriev I.V."/>
            <person name="Spatafora J.W."/>
            <person name="Aime M.C."/>
        </authorList>
    </citation>
    <scope>NUCLEOTIDE SEQUENCE [LARGE SCALE GENOMIC DNA]</scope>
    <source>
        <strain evidence="3 4">MCA 3882</strain>
    </source>
</reference>
<feature type="compositionally biased region" description="Basic residues" evidence="1">
    <location>
        <begin position="43"/>
        <end position="54"/>
    </location>
</feature>
<dbReference type="RefSeq" id="XP_025357951.1">
    <property type="nucleotide sequence ID" value="XM_025500303.1"/>
</dbReference>
<gene>
    <name evidence="3" type="ORF">FA14DRAFT_17098</name>
</gene>
<dbReference type="AlphaFoldDB" id="A0A316VJ32"/>
<evidence type="ECO:0000256" key="1">
    <source>
        <dbReference type="SAM" id="MobiDB-lite"/>
    </source>
</evidence>
<dbReference type="EMBL" id="KZ819602">
    <property type="protein sequence ID" value="PWN37649.1"/>
    <property type="molecule type" value="Genomic_DNA"/>
</dbReference>
<dbReference type="Proteomes" id="UP000245771">
    <property type="component" value="Unassembled WGS sequence"/>
</dbReference>
<organism evidence="3 4">
    <name type="scientific">Meira miltonrushii</name>
    <dbReference type="NCBI Taxonomy" id="1280837"/>
    <lineage>
        <taxon>Eukaryota</taxon>
        <taxon>Fungi</taxon>
        <taxon>Dikarya</taxon>
        <taxon>Basidiomycota</taxon>
        <taxon>Ustilaginomycotina</taxon>
        <taxon>Exobasidiomycetes</taxon>
        <taxon>Exobasidiales</taxon>
        <taxon>Brachybasidiaceae</taxon>
        <taxon>Meira</taxon>
    </lineage>
</organism>
<feature type="signal peptide" evidence="2">
    <location>
        <begin position="1"/>
        <end position="20"/>
    </location>
</feature>
<dbReference type="GeneID" id="37022084"/>
<protein>
    <submittedName>
        <fullName evidence="3">Uncharacterized protein</fullName>
    </submittedName>
</protein>
<feature type="region of interest" description="Disordered" evidence="1">
    <location>
        <begin position="24"/>
        <end position="66"/>
    </location>
</feature>
<keyword evidence="4" id="KW-1185">Reference proteome</keyword>
<feature type="compositionally biased region" description="Polar residues" evidence="1">
    <location>
        <begin position="29"/>
        <end position="42"/>
    </location>
</feature>
<evidence type="ECO:0000313" key="4">
    <source>
        <dbReference type="Proteomes" id="UP000245771"/>
    </source>
</evidence>
<evidence type="ECO:0000313" key="3">
    <source>
        <dbReference type="EMBL" id="PWN37649.1"/>
    </source>
</evidence>
<evidence type="ECO:0000256" key="2">
    <source>
        <dbReference type="SAM" id="SignalP"/>
    </source>
</evidence>
<feature type="chain" id="PRO_5016430419" evidence="2">
    <location>
        <begin position="21"/>
        <end position="103"/>
    </location>
</feature>